<accession>A0A2H3ARK8</accession>
<dbReference type="Proteomes" id="UP000218334">
    <property type="component" value="Unassembled WGS sequence"/>
</dbReference>
<dbReference type="EMBL" id="KZ293490">
    <property type="protein sequence ID" value="PBK60250.1"/>
    <property type="molecule type" value="Genomic_DNA"/>
</dbReference>
<sequence>MGPILDISIGNEYVLFSSSLSVMMGRLSYIGWGLWVREFALRRKGFNCKDMR</sequence>
<gene>
    <name evidence="2" type="ORF">ARMSODRAFT_966274</name>
</gene>
<protein>
    <submittedName>
        <fullName evidence="2">Uncharacterized protein</fullName>
    </submittedName>
</protein>
<keyword evidence="1" id="KW-1133">Transmembrane helix</keyword>
<reference evidence="3" key="1">
    <citation type="journal article" date="2017" name="Nat. Ecol. Evol.">
        <title>Genome expansion and lineage-specific genetic innovations in the forest pathogenic fungi Armillaria.</title>
        <authorList>
            <person name="Sipos G."/>
            <person name="Prasanna A.N."/>
            <person name="Walter M.C."/>
            <person name="O'Connor E."/>
            <person name="Balint B."/>
            <person name="Krizsan K."/>
            <person name="Kiss B."/>
            <person name="Hess J."/>
            <person name="Varga T."/>
            <person name="Slot J."/>
            <person name="Riley R."/>
            <person name="Boka B."/>
            <person name="Rigling D."/>
            <person name="Barry K."/>
            <person name="Lee J."/>
            <person name="Mihaltcheva S."/>
            <person name="LaButti K."/>
            <person name="Lipzen A."/>
            <person name="Waldron R."/>
            <person name="Moloney N.M."/>
            <person name="Sperisen C."/>
            <person name="Kredics L."/>
            <person name="Vagvoelgyi C."/>
            <person name="Patrignani A."/>
            <person name="Fitzpatrick D."/>
            <person name="Nagy I."/>
            <person name="Doyle S."/>
            <person name="Anderson J.B."/>
            <person name="Grigoriev I.V."/>
            <person name="Gueldener U."/>
            <person name="Muensterkoetter M."/>
            <person name="Nagy L.G."/>
        </authorList>
    </citation>
    <scope>NUCLEOTIDE SEQUENCE [LARGE SCALE GENOMIC DNA]</scope>
    <source>
        <strain evidence="3">28-4</strain>
    </source>
</reference>
<keyword evidence="1" id="KW-0812">Transmembrane</keyword>
<keyword evidence="1" id="KW-0472">Membrane</keyword>
<organism evidence="2 3">
    <name type="scientific">Armillaria solidipes</name>
    <dbReference type="NCBI Taxonomy" id="1076256"/>
    <lineage>
        <taxon>Eukaryota</taxon>
        <taxon>Fungi</taxon>
        <taxon>Dikarya</taxon>
        <taxon>Basidiomycota</taxon>
        <taxon>Agaricomycotina</taxon>
        <taxon>Agaricomycetes</taxon>
        <taxon>Agaricomycetidae</taxon>
        <taxon>Agaricales</taxon>
        <taxon>Marasmiineae</taxon>
        <taxon>Physalacriaceae</taxon>
        <taxon>Armillaria</taxon>
    </lineage>
</organism>
<keyword evidence="3" id="KW-1185">Reference proteome</keyword>
<evidence type="ECO:0000313" key="2">
    <source>
        <dbReference type="EMBL" id="PBK60250.1"/>
    </source>
</evidence>
<dbReference type="AlphaFoldDB" id="A0A2H3ARK8"/>
<evidence type="ECO:0000256" key="1">
    <source>
        <dbReference type="SAM" id="Phobius"/>
    </source>
</evidence>
<evidence type="ECO:0000313" key="3">
    <source>
        <dbReference type="Proteomes" id="UP000218334"/>
    </source>
</evidence>
<name>A0A2H3ARK8_9AGAR</name>
<proteinExistence type="predicted"/>
<feature type="transmembrane region" description="Helical" evidence="1">
    <location>
        <begin position="13"/>
        <end position="35"/>
    </location>
</feature>